<keyword evidence="2" id="KW-0378">Hydrolase</keyword>
<dbReference type="GO" id="GO:0008233">
    <property type="term" value="F:peptidase activity"/>
    <property type="evidence" value="ECO:0007669"/>
    <property type="project" value="UniProtKB-KW"/>
</dbReference>
<dbReference type="SUPFAM" id="SSF53067">
    <property type="entry name" value="Actin-like ATPase domain"/>
    <property type="match status" value="1"/>
</dbReference>
<proteinExistence type="predicted"/>
<dbReference type="InterPro" id="IPR043129">
    <property type="entry name" value="ATPase_NBD"/>
</dbReference>
<dbReference type="AlphaFoldDB" id="S5DYM0"/>
<feature type="domain" description="Gcp-like" evidence="1">
    <location>
        <begin position="36"/>
        <end position="128"/>
    </location>
</feature>
<name>S5DYM0_9ACTN</name>
<reference evidence="2" key="1">
    <citation type="journal article" date="2013" name="Sci. Rep.">
        <title>Metagenomics uncovers a new group of low GC and ultra-small marine Actinobacteria.</title>
        <authorList>
            <person name="Ghai R."/>
            <person name="Mizuno C.M."/>
            <person name="Picazo A."/>
            <person name="Camacho A."/>
            <person name="Rodriguez-Valera F."/>
        </authorList>
    </citation>
    <scope>NUCLEOTIDE SEQUENCE</scope>
</reference>
<dbReference type="Pfam" id="PF00814">
    <property type="entry name" value="TsaD"/>
    <property type="match status" value="1"/>
</dbReference>
<sequence length="234" mass="25953">MYSLSISTSGKYISVAIHDEKLISSSSVLSENGTTNLLMKSIDEITNKSKINKSEISVVYLDIGPGYYTSLRIGLAVAQGICGSLGIPLVPVNGLDALAFAAHTGHRKICTIIDIKRDEYAFCLYKPVPGGVVKDTEPEVLDAAKLKIKLNEDNDKKLVVGDWRSLEENLFGENSYIKLGSPEHVSSEHIYSIGREIFKNDDYPNFNEVRLEYMREPDVSFSTKSLEGEINFHD</sequence>
<evidence type="ECO:0000313" key="2">
    <source>
        <dbReference type="EMBL" id="AGQ20062.1"/>
    </source>
</evidence>
<dbReference type="Gene3D" id="3.30.420.40">
    <property type="match status" value="2"/>
</dbReference>
<dbReference type="GO" id="GO:0006508">
    <property type="term" value="P:proteolysis"/>
    <property type="evidence" value="ECO:0007669"/>
    <property type="project" value="UniProtKB-KW"/>
</dbReference>
<dbReference type="GO" id="GO:0002949">
    <property type="term" value="P:tRNA threonylcarbamoyladenosine modification"/>
    <property type="evidence" value="ECO:0007669"/>
    <property type="project" value="InterPro"/>
</dbReference>
<dbReference type="InterPro" id="IPR022496">
    <property type="entry name" value="T6A_TsaB"/>
</dbReference>
<protein>
    <submittedName>
        <fullName evidence="2">Inactive metal-dependent protease-like protein</fullName>
    </submittedName>
</protein>
<evidence type="ECO:0000259" key="1">
    <source>
        <dbReference type="Pfam" id="PF00814"/>
    </source>
</evidence>
<accession>S5DYM0</accession>
<organism evidence="2">
    <name type="scientific">Candidatus Actinomarina minuta</name>
    <dbReference type="NCBI Taxonomy" id="1389454"/>
    <lineage>
        <taxon>Bacteria</taxon>
        <taxon>Bacillati</taxon>
        <taxon>Actinomycetota</taxon>
        <taxon>Actinomycetes</taxon>
        <taxon>Candidatus Actinomarinidae</taxon>
        <taxon>Candidatus Actinomarinales</taxon>
        <taxon>Candidatus Actinomarineae</taxon>
        <taxon>Candidatus Actinomarinaceae</taxon>
        <taxon>Candidatus Actinomarina</taxon>
    </lineage>
</organism>
<dbReference type="CDD" id="cd24032">
    <property type="entry name" value="ASKHA_NBD_TsaB"/>
    <property type="match status" value="1"/>
</dbReference>
<keyword evidence="2" id="KW-0645">Protease</keyword>
<dbReference type="NCBIfam" id="TIGR03725">
    <property type="entry name" value="T6A_YeaZ"/>
    <property type="match status" value="1"/>
</dbReference>
<dbReference type="InterPro" id="IPR000905">
    <property type="entry name" value="Gcp-like_dom"/>
</dbReference>
<dbReference type="EMBL" id="KC811150">
    <property type="protein sequence ID" value="AGQ20062.1"/>
    <property type="molecule type" value="Genomic_DNA"/>
</dbReference>